<keyword evidence="4" id="KW-1185">Reference proteome</keyword>
<dbReference type="Proteomes" id="UP000803844">
    <property type="component" value="Unassembled WGS sequence"/>
</dbReference>
<feature type="region of interest" description="Disordered" evidence="1">
    <location>
        <begin position="518"/>
        <end position="543"/>
    </location>
</feature>
<feature type="compositionally biased region" description="Low complexity" evidence="1">
    <location>
        <begin position="527"/>
        <end position="537"/>
    </location>
</feature>
<dbReference type="OrthoDB" id="5368516at2759"/>
<name>A0A9P4YC76_CRYP1</name>
<feature type="compositionally biased region" description="Polar residues" evidence="1">
    <location>
        <begin position="404"/>
        <end position="416"/>
    </location>
</feature>
<comment type="caution">
    <text evidence="3">The sequence shown here is derived from an EMBL/GenBank/DDBJ whole genome shotgun (WGS) entry which is preliminary data.</text>
</comment>
<keyword evidence="2" id="KW-1133">Transmembrane helix</keyword>
<dbReference type="GeneID" id="63835761"/>
<proteinExistence type="predicted"/>
<protein>
    <submittedName>
        <fullName evidence="3">Uncharacterized protein</fullName>
    </submittedName>
</protein>
<feature type="transmembrane region" description="Helical" evidence="2">
    <location>
        <begin position="114"/>
        <end position="140"/>
    </location>
</feature>
<feature type="region of interest" description="Disordered" evidence="1">
    <location>
        <begin position="556"/>
        <end position="659"/>
    </location>
</feature>
<feature type="transmembrane region" description="Helical" evidence="2">
    <location>
        <begin position="199"/>
        <end position="223"/>
    </location>
</feature>
<feature type="region of interest" description="Disordered" evidence="1">
    <location>
        <begin position="308"/>
        <end position="427"/>
    </location>
</feature>
<accession>A0A9P4YC76</accession>
<evidence type="ECO:0000256" key="1">
    <source>
        <dbReference type="SAM" id="MobiDB-lite"/>
    </source>
</evidence>
<evidence type="ECO:0000313" key="3">
    <source>
        <dbReference type="EMBL" id="KAF3770859.1"/>
    </source>
</evidence>
<feature type="transmembrane region" description="Helical" evidence="2">
    <location>
        <begin position="278"/>
        <end position="300"/>
    </location>
</feature>
<dbReference type="EMBL" id="MU032344">
    <property type="protein sequence ID" value="KAF3770859.1"/>
    <property type="molecule type" value="Genomic_DNA"/>
</dbReference>
<gene>
    <name evidence="3" type="ORF">M406DRAFT_285653</name>
</gene>
<feature type="transmembrane region" description="Helical" evidence="2">
    <location>
        <begin position="40"/>
        <end position="59"/>
    </location>
</feature>
<keyword evidence="2" id="KW-0812">Transmembrane</keyword>
<dbReference type="AlphaFoldDB" id="A0A9P4YC76"/>
<feature type="transmembrane region" description="Helical" evidence="2">
    <location>
        <begin position="243"/>
        <end position="266"/>
    </location>
</feature>
<feature type="compositionally biased region" description="Basic and acidic residues" evidence="1">
    <location>
        <begin position="313"/>
        <end position="334"/>
    </location>
</feature>
<evidence type="ECO:0000256" key="2">
    <source>
        <dbReference type="SAM" id="Phobius"/>
    </source>
</evidence>
<feature type="transmembrane region" description="Helical" evidence="2">
    <location>
        <begin position="161"/>
        <end position="179"/>
    </location>
</feature>
<evidence type="ECO:0000313" key="4">
    <source>
        <dbReference type="Proteomes" id="UP000803844"/>
    </source>
</evidence>
<sequence>MSDTGATYSQLTTTSNATAAAEIANALQFAASKSVRTSTVILASFNALAAFATAMGIIIGCRAYKKRMQRRMSGPPSGLFYIHTVEVFPLVLSLGITIQSTIFAAAQSVGLQALLSRGCTITAIFVLPALFLVPFTHLVFGVETAVRGVRSQFAPRGRWNVAKCLATVGILFLAALIVAAVDRTEDFCFASLFWFVRKYAVGCFGVFLGITVLQLIVIVTIFLQLHRGHMVDPLERVSASRMIYYLCLGFLSNAFIIPFFFSLTFLNQKKVILDTLNLSMAASVVANVNGIMVTGLHLFLRSQNKSTTGQKWGEYDQKSVYDRQDPRDSHRGSDHSLQPVNGRNETRGRADSATTLLHGAGLEDGRSLASPQGYGSAARNSMSPGLSISAGPQYPEPTKAPSEVSPSQIRKQSYSVFPQGPSSSSSTAAAVLPATTYSPVTSKPVRDTWKPPPIVKPWMGRSHKRDSSIVSTATVQIGIRLSNMDDYVPRKSTDTEVAVVTDVPPVPDVPPLHIAKSSPLTEAETQSPSASGSGSAGIVLENPPKRRSIWEARMKTLPPTPDFSQGSNAKPTEAGVAGGKKNEQDLATLSPAVYRPQEDFPQRSPSGRSLKKLPSPKGVGFNTPTGRSAGSENTPVYAPPRPSGSTAPTTLSNQEVNWI</sequence>
<reference evidence="3" key="1">
    <citation type="journal article" date="2020" name="Phytopathology">
        <title>Genome sequence of the chestnut blight fungus Cryphonectria parasitica EP155: A fundamental resource for an archetypical invasive plant pathogen.</title>
        <authorList>
            <person name="Crouch J.A."/>
            <person name="Dawe A."/>
            <person name="Aerts A."/>
            <person name="Barry K."/>
            <person name="Churchill A.C.L."/>
            <person name="Grimwood J."/>
            <person name="Hillman B."/>
            <person name="Milgroom M.G."/>
            <person name="Pangilinan J."/>
            <person name="Smith M."/>
            <person name="Salamov A."/>
            <person name="Schmutz J."/>
            <person name="Yadav J."/>
            <person name="Grigoriev I.V."/>
            <person name="Nuss D."/>
        </authorList>
    </citation>
    <scope>NUCLEOTIDE SEQUENCE</scope>
    <source>
        <strain evidence="3">EP155</strain>
    </source>
</reference>
<feature type="compositionally biased region" description="Polar residues" evidence="1">
    <location>
        <begin position="622"/>
        <end position="634"/>
    </location>
</feature>
<organism evidence="3 4">
    <name type="scientific">Cryphonectria parasitica (strain ATCC 38755 / EP155)</name>
    <dbReference type="NCBI Taxonomy" id="660469"/>
    <lineage>
        <taxon>Eukaryota</taxon>
        <taxon>Fungi</taxon>
        <taxon>Dikarya</taxon>
        <taxon>Ascomycota</taxon>
        <taxon>Pezizomycotina</taxon>
        <taxon>Sordariomycetes</taxon>
        <taxon>Sordariomycetidae</taxon>
        <taxon>Diaporthales</taxon>
        <taxon>Cryphonectriaceae</taxon>
        <taxon>Cryphonectria-Endothia species complex</taxon>
        <taxon>Cryphonectria</taxon>
    </lineage>
</organism>
<dbReference type="RefSeq" id="XP_040781820.1">
    <property type="nucleotide sequence ID" value="XM_040918632.1"/>
</dbReference>
<feature type="compositionally biased region" description="Polar residues" evidence="1">
    <location>
        <begin position="643"/>
        <end position="659"/>
    </location>
</feature>
<keyword evidence="2" id="KW-0472">Membrane</keyword>
<feature type="transmembrane region" description="Helical" evidence="2">
    <location>
        <begin position="80"/>
        <end position="102"/>
    </location>
</feature>